<dbReference type="InterPro" id="IPR036770">
    <property type="entry name" value="Ankyrin_rpt-contain_sf"/>
</dbReference>
<keyword evidence="5" id="KW-1185">Reference proteome</keyword>
<dbReference type="InterPro" id="IPR011009">
    <property type="entry name" value="Kinase-like_dom_sf"/>
</dbReference>
<keyword evidence="1" id="KW-0040">ANK repeat</keyword>
<reference evidence="4 5" key="1">
    <citation type="journal article" date="2011" name="PLoS Genet.">
        <title>Genome sequencing and comparative transcriptomics of the model entomopathogenic fungi Metarhizium anisopliae and M. acridum.</title>
        <authorList>
            <person name="Gao Q."/>
            <person name="Jin K."/>
            <person name="Ying S.H."/>
            <person name="Zhang Y."/>
            <person name="Xiao G."/>
            <person name="Shang Y."/>
            <person name="Duan Z."/>
            <person name="Hu X."/>
            <person name="Xie X.Q."/>
            <person name="Zhou G."/>
            <person name="Peng G."/>
            <person name="Luo Z."/>
            <person name="Huang W."/>
            <person name="Wang B."/>
            <person name="Fang W."/>
            <person name="Wang S."/>
            <person name="Zhong Y."/>
            <person name="Ma L.J."/>
            <person name="St Leger R.J."/>
            <person name="Zhao G.P."/>
            <person name="Pei Y."/>
            <person name="Feng M.G."/>
            <person name="Xia Y."/>
            <person name="Wang C."/>
        </authorList>
    </citation>
    <scope>NUCLEOTIDE SEQUENCE [LARGE SCALE GENOMIC DNA]</scope>
    <source>
        <strain evidence="4 5">CQMa 102</strain>
    </source>
</reference>
<accession>E9EI36</accession>
<dbReference type="PANTHER" id="PTHR24359">
    <property type="entry name" value="SERINE/THREONINE-PROTEIN KINASE SBK1"/>
    <property type="match status" value="1"/>
</dbReference>
<dbReference type="EMBL" id="GL698627">
    <property type="protein sequence ID" value="EFY84432.1"/>
    <property type="molecule type" value="Genomic_DNA"/>
</dbReference>
<dbReference type="InterPro" id="IPR002110">
    <property type="entry name" value="Ankyrin_rpt"/>
</dbReference>
<dbReference type="InterPro" id="IPR008271">
    <property type="entry name" value="Ser/Thr_kinase_AS"/>
</dbReference>
<dbReference type="Pfam" id="PF00069">
    <property type="entry name" value="Pkinase"/>
    <property type="match status" value="1"/>
</dbReference>
<name>E9EI36_METAQ</name>
<dbReference type="GO" id="GO:0005524">
    <property type="term" value="F:ATP binding"/>
    <property type="evidence" value="ECO:0007669"/>
    <property type="project" value="InterPro"/>
</dbReference>
<evidence type="ECO:0000256" key="2">
    <source>
        <dbReference type="SAM" id="MobiDB-lite"/>
    </source>
</evidence>
<dbReference type="Pfam" id="PF13606">
    <property type="entry name" value="Ank_3"/>
    <property type="match status" value="1"/>
</dbReference>
<dbReference type="GO" id="GO:0004674">
    <property type="term" value="F:protein serine/threonine kinase activity"/>
    <property type="evidence" value="ECO:0007669"/>
    <property type="project" value="TreeGrafter"/>
</dbReference>
<dbReference type="CDD" id="cd00180">
    <property type="entry name" value="PKc"/>
    <property type="match status" value="1"/>
</dbReference>
<dbReference type="AlphaFoldDB" id="E9EI36"/>
<dbReference type="STRING" id="655827.E9EI36"/>
<dbReference type="Gene3D" id="1.25.40.20">
    <property type="entry name" value="Ankyrin repeat-containing domain"/>
    <property type="match status" value="1"/>
</dbReference>
<dbReference type="InParanoid" id="E9EI36"/>
<dbReference type="PROSITE" id="PS50088">
    <property type="entry name" value="ANK_REPEAT"/>
    <property type="match status" value="1"/>
</dbReference>
<organism evidence="5">
    <name type="scientific">Metarhizium acridum (strain CQMa 102)</name>
    <dbReference type="NCBI Taxonomy" id="655827"/>
    <lineage>
        <taxon>Eukaryota</taxon>
        <taxon>Fungi</taxon>
        <taxon>Dikarya</taxon>
        <taxon>Ascomycota</taxon>
        <taxon>Pezizomycotina</taxon>
        <taxon>Sordariomycetes</taxon>
        <taxon>Hypocreomycetidae</taxon>
        <taxon>Hypocreales</taxon>
        <taxon>Clavicipitaceae</taxon>
        <taxon>Metarhizium</taxon>
    </lineage>
</organism>
<evidence type="ECO:0000313" key="4">
    <source>
        <dbReference type="EMBL" id="EFY84432.1"/>
    </source>
</evidence>
<feature type="repeat" description="ANK" evidence="1">
    <location>
        <begin position="834"/>
        <end position="856"/>
    </location>
</feature>
<feature type="region of interest" description="Disordered" evidence="2">
    <location>
        <begin position="1000"/>
        <end position="1023"/>
    </location>
</feature>
<dbReference type="SUPFAM" id="SSF56112">
    <property type="entry name" value="Protein kinase-like (PK-like)"/>
    <property type="match status" value="1"/>
</dbReference>
<dbReference type="PROSITE" id="PS50011">
    <property type="entry name" value="PROTEIN_KINASE_DOM"/>
    <property type="match status" value="1"/>
</dbReference>
<dbReference type="SUPFAM" id="SSF48403">
    <property type="entry name" value="Ankyrin repeat"/>
    <property type="match status" value="1"/>
</dbReference>
<dbReference type="PROSITE" id="PS50297">
    <property type="entry name" value="ANK_REP_REGION"/>
    <property type="match status" value="1"/>
</dbReference>
<proteinExistence type="predicted"/>
<keyword evidence="4" id="KW-0808">Transferase</keyword>
<dbReference type="HOGENOM" id="CLU_006477_0_0_1"/>
<dbReference type="SMART" id="SM00220">
    <property type="entry name" value="S_TKc"/>
    <property type="match status" value="1"/>
</dbReference>
<dbReference type="PROSITE" id="PS00108">
    <property type="entry name" value="PROTEIN_KINASE_ST"/>
    <property type="match status" value="1"/>
</dbReference>
<evidence type="ECO:0000256" key="1">
    <source>
        <dbReference type="PROSITE-ProRule" id="PRU00023"/>
    </source>
</evidence>
<dbReference type="OrthoDB" id="4062651at2759"/>
<protein>
    <submittedName>
        <fullName evidence="4">Kinase domain containing protein</fullName>
    </submittedName>
</protein>
<evidence type="ECO:0000259" key="3">
    <source>
        <dbReference type="PROSITE" id="PS50011"/>
    </source>
</evidence>
<dbReference type="Proteomes" id="UP000002499">
    <property type="component" value="Unassembled WGS sequence"/>
</dbReference>
<gene>
    <name evidence="4" type="ORF">MAC_09534</name>
</gene>
<dbReference type="InterPro" id="IPR000719">
    <property type="entry name" value="Prot_kinase_dom"/>
</dbReference>
<dbReference type="eggNOG" id="KOG0667">
    <property type="taxonomic scope" value="Eukaryota"/>
</dbReference>
<sequence>MPAPVNQGGYFEVYILRSKDILDADFLGSKEDIPSNLPQTVAVKCPKIRGKLNDRRNQKLWTSMAMELQILKHEHVKDHDNIITLLGLSWRCVRGTYMPAFVLEAAKSDLYSMIQSSQFALNKMTTRKILGLAVDISCGLSALHDLGIIHGDIKPQNVLIFEHRRLGFIAKITDFGSSLLKTDIKEPIVLPYNTDIWQAPECQNALDGSQLIEADTFSPGLVLCYMLSRGLILHELKESDEKATTNRHYLSGPALHETFGSALEIEEEMLYGPMSSRKPEGWPDPNEEVDKFDKSEGCVSIRKLQRAVARTLLPSLFEPSVRPSSKSIHLNMRTCFSWLLERDMLYPILSLHNPFTPERMEAAKLNDRERDVLQNPDDTSQSDAVHRIATSLKAWTQSEAPPRQNMREIRNPFAVVEIMAAQVDQVNNPDIGPALELMLLAANLGNWKAQSICGWLHSVFDRPFPVSEELELEWLHDSVCKGSATAGRRLESLDPEAYAIAVDDLKRCWAGIGVDLPGDWQTYDDPYSQIQKCRLYKLAVDATFGMVDGTPLTWAEAANNQAATQALLDLGSDPFDIAGRTAEYGDSWSNNAHISPAWTAAASFQYGLLEMLLERAGDCTEHLNYNERTFGTQGSKDPFKILGWMVNGCEGHGIRRLLLHGKRFCQAFQRIFDLVLQYGADPSNISVKALPDDGEMLDHFRKYRYPNLDMFPHYGNALLAGKYKVAKWLYQTGKCDLTIMEDGKTLLGRLITTSKVYRNASLHIAAFLSLNPPDEVYYNVMDLLGSRLTALQAVVYIQEYRHGHMATTDILQAILRKKTDTDYLNLRVEGGPWQGKTALHLAVESCNVDAVQYLIDAKGRHLDLSALDGDRFSLIDQAALLMKNQKSNMDLWEVPSEKRRDVDLRHFENTVVIMRLLYRIEVDELHVILYREEEQLIVPCKIPDLKRAIEGGQYNCDDWPESSDPMRRQSGMIFQVLKDYGLKIGLNDSVFWYTDKVKPGAGHDSGGEQSLVSEAGDQRDGQEAYSEFVNSVKKLKL</sequence>
<dbReference type="Gene3D" id="1.10.510.10">
    <property type="entry name" value="Transferase(Phosphotransferase) domain 1"/>
    <property type="match status" value="1"/>
</dbReference>
<feature type="domain" description="Protein kinase" evidence="3">
    <location>
        <begin position="1"/>
        <end position="339"/>
    </location>
</feature>
<keyword evidence="4" id="KW-0418">Kinase</keyword>
<dbReference type="PANTHER" id="PTHR24359:SF1">
    <property type="entry name" value="INHIBITOR OF NUCLEAR FACTOR KAPPA-B KINASE EPSILON SUBUNIT HOMOLOG 1-RELATED"/>
    <property type="match status" value="1"/>
</dbReference>
<dbReference type="OMA" id="CLMRMEN"/>
<dbReference type="SMART" id="SM00248">
    <property type="entry name" value="ANK"/>
    <property type="match status" value="3"/>
</dbReference>
<evidence type="ECO:0000313" key="5">
    <source>
        <dbReference type="Proteomes" id="UP000002499"/>
    </source>
</evidence>